<reference evidence="2" key="2">
    <citation type="submission" date="2004-02" db="EMBL/GenBank/DDBJ databases">
        <authorList>
            <consortium name="Genoscope"/>
            <consortium name="Whitehead Institute Centre for Genome Research"/>
        </authorList>
    </citation>
    <scope>NUCLEOTIDE SEQUENCE</scope>
</reference>
<dbReference type="EMBL" id="CAAE01017710">
    <property type="protein sequence ID" value="CAG13734.1"/>
    <property type="molecule type" value="Genomic_DNA"/>
</dbReference>
<feature type="compositionally biased region" description="Basic and acidic residues" evidence="1">
    <location>
        <begin position="1"/>
        <end position="11"/>
    </location>
</feature>
<evidence type="ECO:0000256" key="1">
    <source>
        <dbReference type="SAM" id="MobiDB-lite"/>
    </source>
</evidence>
<gene>
    <name evidence="2" type="ORF">GSTENG00038526001</name>
</gene>
<reference evidence="2" key="1">
    <citation type="journal article" date="2004" name="Nature">
        <title>Genome duplication in the teleost fish Tetraodon nigroviridis reveals the early vertebrate proto-karyotype.</title>
        <authorList>
            <person name="Jaillon O."/>
            <person name="Aury J.-M."/>
            <person name="Brunet F."/>
            <person name="Petit J.-L."/>
            <person name="Stange-Thomann N."/>
            <person name="Mauceli E."/>
            <person name="Bouneau L."/>
            <person name="Fischer C."/>
            <person name="Ozouf-Costaz C."/>
            <person name="Bernot A."/>
            <person name="Nicaud S."/>
            <person name="Jaffe D."/>
            <person name="Fisher S."/>
            <person name="Lutfalla G."/>
            <person name="Dossat C."/>
            <person name="Segurens B."/>
            <person name="Dasilva C."/>
            <person name="Salanoubat M."/>
            <person name="Levy M."/>
            <person name="Boudet N."/>
            <person name="Castellano S."/>
            <person name="Anthouard V."/>
            <person name="Jubin C."/>
            <person name="Castelli V."/>
            <person name="Katinka M."/>
            <person name="Vacherie B."/>
            <person name="Biemont C."/>
            <person name="Skalli Z."/>
            <person name="Cattolico L."/>
            <person name="Poulain J."/>
            <person name="De Berardinis V."/>
            <person name="Cruaud C."/>
            <person name="Duprat S."/>
            <person name="Brottier P."/>
            <person name="Coutanceau J.-P."/>
            <person name="Gouzy J."/>
            <person name="Parra G."/>
            <person name="Lardier G."/>
            <person name="Chapple C."/>
            <person name="McKernan K.J."/>
            <person name="McEwan P."/>
            <person name="Bosak S."/>
            <person name="Kellis M."/>
            <person name="Volff J.-N."/>
            <person name="Guigo R."/>
            <person name="Zody M.C."/>
            <person name="Mesirov J."/>
            <person name="Lindblad-Toh K."/>
            <person name="Birren B."/>
            <person name="Nusbaum C."/>
            <person name="Kahn D."/>
            <person name="Robinson-Rechavi M."/>
            <person name="Laudet V."/>
            <person name="Schachter V."/>
            <person name="Quetier F."/>
            <person name="Saurin W."/>
            <person name="Scarpelli C."/>
            <person name="Wincker P."/>
            <person name="Lander E.S."/>
            <person name="Weissenbach J."/>
            <person name="Roest Crollius H."/>
        </authorList>
    </citation>
    <scope>NUCLEOTIDE SEQUENCE [LARGE SCALE GENOMIC DNA]</scope>
</reference>
<feature type="non-terminal residue" evidence="2">
    <location>
        <position position="1"/>
    </location>
</feature>
<name>Q4RCZ8_TETNG</name>
<sequence length="47" mass="4879">ELEGADIRAGGDRGMSQLSSVPSSVTEKEECGWIAVLSGKGALYPLL</sequence>
<evidence type="ECO:0000313" key="2">
    <source>
        <dbReference type="EMBL" id="CAG13734.1"/>
    </source>
</evidence>
<feature type="region of interest" description="Disordered" evidence="1">
    <location>
        <begin position="1"/>
        <end position="23"/>
    </location>
</feature>
<proteinExistence type="predicted"/>
<comment type="caution">
    <text evidence="2">The sequence shown here is derived from an EMBL/GenBank/DDBJ whole genome shotgun (WGS) entry which is preliminary data.</text>
</comment>
<protein>
    <submittedName>
        <fullName evidence="2">(spotted green pufferfish) hypothetical protein</fullName>
    </submittedName>
</protein>
<dbReference type="AlphaFoldDB" id="Q4RCZ8"/>
<organism evidence="2">
    <name type="scientific">Tetraodon nigroviridis</name>
    <name type="common">Spotted green pufferfish</name>
    <name type="synonym">Chelonodon nigroviridis</name>
    <dbReference type="NCBI Taxonomy" id="99883"/>
    <lineage>
        <taxon>Eukaryota</taxon>
        <taxon>Metazoa</taxon>
        <taxon>Chordata</taxon>
        <taxon>Craniata</taxon>
        <taxon>Vertebrata</taxon>
        <taxon>Euteleostomi</taxon>
        <taxon>Actinopterygii</taxon>
        <taxon>Neopterygii</taxon>
        <taxon>Teleostei</taxon>
        <taxon>Neoteleostei</taxon>
        <taxon>Acanthomorphata</taxon>
        <taxon>Eupercaria</taxon>
        <taxon>Tetraodontiformes</taxon>
        <taxon>Tetradontoidea</taxon>
        <taxon>Tetraodontidae</taxon>
        <taxon>Tetraodon</taxon>
    </lineage>
</organism>
<accession>Q4RCZ8</accession>
<dbReference type="KEGG" id="tng:GSTEN00038526G001"/>